<proteinExistence type="predicted"/>
<dbReference type="Proteomes" id="UP000504606">
    <property type="component" value="Unplaced"/>
</dbReference>
<dbReference type="PROSITE" id="PS50006">
    <property type="entry name" value="FHA_DOMAIN"/>
    <property type="match status" value="1"/>
</dbReference>
<dbReference type="RefSeq" id="XP_026273109.2">
    <property type="nucleotide sequence ID" value="XM_026417324.2"/>
</dbReference>
<dbReference type="SUPFAM" id="SSF49879">
    <property type="entry name" value="SMAD/FHA domain"/>
    <property type="match status" value="1"/>
</dbReference>
<evidence type="ECO:0000256" key="1">
    <source>
        <dbReference type="ARBA" id="ARBA00022741"/>
    </source>
</evidence>
<dbReference type="SUPFAM" id="SSF56112">
    <property type="entry name" value="Protein kinase-like (PK-like)"/>
    <property type="match status" value="1"/>
</dbReference>
<evidence type="ECO:0000259" key="5">
    <source>
        <dbReference type="PROSITE" id="PS50006"/>
    </source>
</evidence>
<dbReference type="AlphaFoldDB" id="A0A6J1RVW2"/>
<reference evidence="8" key="1">
    <citation type="submission" date="2025-08" db="UniProtKB">
        <authorList>
            <consortium name="RefSeq"/>
        </authorList>
    </citation>
    <scope>IDENTIFICATION</scope>
    <source>
        <tissue evidence="8">Whole organism</tissue>
    </source>
</reference>
<dbReference type="InterPro" id="IPR000719">
    <property type="entry name" value="Prot_kinase_dom"/>
</dbReference>
<organism evidence="7 8">
    <name type="scientific">Frankliniella occidentalis</name>
    <name type="common">Western flower thrips</name>
    <name type="synonym">Euthrips occidentalis</name>
    <dbReference type="NCBI Taxonomy" id="133901"/>
    <lineage>
        <taxon>Eukaryota</taxon>
        <taxon>Metazoa</taxon>
        <taxon>Ecdysozoa</taxon>
        <taxon>Arthropoda</taxon>
        <taxon>Hexapoda</taxon>
        <taxon>Insecta</taxon>
        <taxon>Pterygota</taxon>
        <taxon>Neoptera</taxon>
        <taxon>Paraneoptera</taxon>
        <taxon>Thysanoptera</taxon>
        <taxon>Terebrantia</taxon>
        <taxon>Thripoidea</taxon>
        <taxon>Thripidae</taxon>
        <taxon>Frankliniella</taxon>
    </lineage>
</organism>
<dbReference type="SMART" id="SM00220">
    <property type="entry name" value="S_TKc"/>
    <property type="match status" value="1"/>
</dbReference>
<dbReference type="GO" id="GO:0005524">
    <property type="term" value="F:ATP binding"/>
    <property type="evidence" value="ECO:0007669"/>
    <property type="project" value="UniProtKB-UniRule"/>
</dbReference>
<dbReference type="InterPro" id="IPR008271">
    <property type="entry name" value="Ser/Thr_kinase_AS"/>
</dbReference>
<name>A0A6J1RVW2_FRAOC</name>
<dbReference type="PROSITE" id="PS50011">
    <property type="entry name" value="PROTEIN_KINASE_DOM"/>
    <property type="match status" value="1"/>
</dbReference>
<dbReference type="InterPro" id="IPR017441">
    <property type="entry name" value="Protein_kinase_ATP_BS"/>
</dbReference>
<feature type="region of interest" description="Disordered" evidence="4">
    <location>
        <begin position="483"/>
        <end position="506"/>
    </location>
</feature>
<dbReference type="Gene3D" id="2.60.200.20">
    <property type="match status" value="1"/>
</dbReference>
<dbReference type="Pfam" id="PF00498">
    <property type="entry name" value="FHA"/>
    <property type="match status" value="1"/>
</dbReference>
<evidence type="ECO:0000256" key="3">
    <source>
        <dbReference type="PROSITE-ProRule" id="PRU10141"/>
    </source>
</evidence>
<sequence length="506" mass="57110">MAEAEVVPEAEENLVGTQRAAAEMVDEEDTDEFFTPISPVSYWGRLYPADFVNVKFHDLVENEVTVGKLSKCDITIRSNEVPSKVLSVVSRQHFTIRRTQGVDRFGAITCKIVLEDLSMNGTYVNGERIGKGKMKHLPDNCVIAVGCPQNRIFYFKDASDGLVDDKLPPAINKNYHTSVQLGSGAYGVVTLVFSKESGRGYAMKTIIKNSNPGNKNRKAKSEVATLNNEIKILRKVNHPNVIRLVHDEDWQNQKYLFIELMRGNDLFARISDSKRLTERQSKLYFYQIASGVRYLHSIGIVHRDLKPENVLLATEDEDTIVKISDFGLSKVVNSMTFTKSLCGTKLYVAPEVLESRGSKKYTAQVDVWSMGVILFVCLSGQTPFCSERKGLCMEEQIKKGMYTMNVDHWECVSLQAKKLVRQMLTTNPVKRINISALFEDPWLKDQEMLSKVQQLISDYTLRSLGKENEPVLPVEEDVSLSPKPAKITLRSATSDSSPPRKRRRLI</sequence>
<accession>A0A6J1RVW2</accession>
<evidence type="ECO:0000256" key="2">
    <source>
        <dbReference type="ARBA" id="ARBA00022840"/>
    </source>
</evidence>
<dbReference type="GO" id="GO:0004672">
    <property type="term" value="F:protein kinase activity"/>
    <property type="evidence" value="ECO:0007669"/>
    <property type="project" value="InterPro"/>
</dbReference>
<protein>
    <submittedName>
        <fullName evidence="8">Ovarian-specific serine/threonine-protein kinase Lok-like</fullName>
    </submittedName>
</protein>
<feature type="domain" description="Protein kinase" evidence="6">
    <location>
        <begin position="175"/>
        <end position="443"/>
    </location>
</feature>
<dbReference type="SMART" id="SM00240">
    <property type="entry name" value="FHA"/>
    <property type="match status" value="1"/>
</dbReference>
<dbReference type="GeneID" id="113202880"/>
<feature type="domain" description="FHA" evidence="5">
    <location>
        <begin position="64"/>
        <end position="129"/>
    </location>
</feature>
<keyword evidence="7" id="KW-1185">Reference proteome</keyword>
<dbReference type="OrthoDB" id="40902at2759"/>
<dbReference type="FunFam" id="1.10.510.10:FF:000571">
    <property type="entry name" value="Maternal embryonic leucine zipper kinase"/>
    <property type="match status" value="1"/>
</dbReference>
<evidence type="ECO:0000313" key="7">
    <source>
        <dbReference type="Proteomes" id="UP000504606"/>
    </source>
</evidence>
<evidence type="ECO:0000256" key="4">
    <source>
        <dbReference type="SAM" id="MobiDB-lite"/>
    </source>
</evidence>
<dbReference type="Pfam" id="PF00069">
    <property type="entry name" value="Pkinase"/>
    <property type="match status" value="1"/>
</dbReference>
<dbReference type="PROSITE" id="PS00107">
    <property type="entry name" value="PROTEIN_KINASE_ATP"/>
    <property type="match status" value="1"/>
</dbReference>
<dbReference type="InterPro" id="IPR000253">
    <property type="entry name" value="FHA_dom"/>
</dbReference>
<evidence type="ECO:0000313" key="8">
    <source>
        <dbReference type="RefSeq" id="XP_026273109.2"/>
    </source>
</evidence>
<dbReference type="PROSITE" id="PS00108">
    <property type="entry name" value="PROTEIN_KINASE_ST"/>
    <property type="match status" value="1"/>
</dbReference>
<dbReference type="InterPro" id="IPR011009">
    <property type="entry name" value="Kinase-like_dom_sf"/>
</dbReference>
<keyword evidence="1 3" id="KW-0547">Nucleotide-binding</keyword>
<gene>
    <name evidence="8" type="primary">LOC113202880</name>
</gene>
<dbReference type="KEGG" id="foc:113202880"/>
<evidence type="ECO:0000259" key="6">
    <source>
        <dbReference type="PROSITE" id="PS50011"/>
    </source>
</evidence>
<feature type="binding site" evidence="3">
    <location>
        <position position="208"/>
    </location>
    <ligand>
        <name>ATP</name>
        <dbReference type="ChEBI" id="CHEBI:30616"/>
    </ligand>
</feature>
<dbReference type="InterPro" id="IPR008984">
    <property type="entry name" value="SMAD_FHA_dom_sf"/>
</dbReference>
<keyword evidence="2 3" id="KW-0067">ATP-binding</keyword>
<dbReference type="Gene3D" id="1.10.510.10">
    <property type="entry name" value="Transferase(Phosphotransferase) domain 1"/>
    <property type="match status" value="1"/>
</dbReference>
<dbReference type="PANTHER" id="PTHR24347">
    <property type="entry name" value="SERINE/THREONINE-PROTEIN KINASE"/>
    <property type="match status" value="1"/>
</dbReference>